<evidence type="ECO:0000256" key="7">
    <source>
        <dbReference type="ARBA" id="ARBA00023145"/>
    </source>
</evidence>
<feature type="chain" id="PRO_5046337301" description="Peptidase S53 domain-containing protein" evidence="9">
    <location>
        <begin position="32"/>
        <end position="625"/>
    </location>
</feature>
<feature type="binding site" evidence="8">
    <location>
        <position position="583"/>
    </location>
    <ligand>
        <name>Ca(2+)</name>
        <dbReference type="ChEBI" id="CHEBI:29108"/>
    </ligand>
</feature>
<evidence type="ECO:0000256" key="2">
    <source>
        <dbReference type="ARBA" id="ARBA00022670"/>
    </source>
</evidence>
<proteinExistence type="predicted"/>
<evidence type="ECO:0000256" key="8">
    <source>
        <dbReference type="PROSITE-ProRule" id="PRU01032"/>
    </source>
</evidence>
<evidence type="ECO:0000256" key="3">
    <source>
        <dbReference type="ARBA" id="ARBA00022723"/>
    </source>
</evidence>
<dbReference type="InterPro" id="IPR015366">
    <property type="entry name" value="S53_propep"/>
</dbReference>
<evidence type="ECO:0000256" key="4">
    <source>
        <dbReference type="ARBA" id="ARBA00022801"/>
    </source>
</evidence>
<dbReference type="InterPro" id="IPR050819">
    <property type="entry name" value="Tripeptidyl-peptidase_I"/>
</dbReference>
<dbReference type="PANTHER" id="PTHR14218:SF15">
    <property type="entry name" value="TRIPEPTIDYL-PEPTIDASE 1"/>
    <property type="match status" value="1"/>
</dbReference>
<dbReference type="Pfam" id="PF09286">
    <property type="entry name" value="Pro-kuma_activ"/>
    <property type="match status" value="1"/>
</dbReference>
<comment type="subcellular location">
    <subcellularLocation>
        <location evidence="1">Secreted</location>
        <location evidence="1">Extracellular space</location>
    </subcellularLocation>
</comment>
<feature type="domain" description="Peptidase S53" evidence="10">
    <location>
        <begin position="244"/>
        <end position="624"/>
    </location>
</feature>
<protein>
    <recommendedName>
        <fullName evidence="10">Peptidase S53 domain-containing protein</fullName>
    </recommendedName>
</protein>
<feature type="binding site" evidence="8">
    <location>
        <position position="584"/>
    </location>
    <ligand>
        <name>Ca(2+)</name>
        <dbReference type="ChEBI" id="CHEBI:29108"/>
    </ligand>
</feature>
<accession>A0ABP1D0I0</accession>
<dbReference type="PROSITE" id="PS51695">
    <property type="entry name" value="SEDOLISIN"/>
    <property type="match status" value="1"/>
</dbReference>
<evidence type="ECO:0000259" key="10">
    <source>
        <dbReference type="PROSITE" id="PS51695"/>
    </source>
</evidence>
<dbReference type="Proteomes" id="UP001497453">
    <property type="component" value="Chromosome 2"/>
</dbReference>
<dbReference type="SUPFAM" id="SSF54897">
    <property type="entry name" value="Protease propeptides/inhibitors"/>
    <property type="match status" value="1"/>
</dbReference>
<dbReference type="InterPro" id="IPR036852">
    <property type="entry name" value="Peptidase_S8/S53_dom_sf"/>
</dbReference>
<keyword evidence="6 8" id="KW-0106">Calcium</keyword>
<dbReference type="Gene3D" id="3.40.50.200">
    <property type="entry name" value="Peptidase S8/S53 domain"/>
    <property type="match status" value="1"/>
</dbReference>
<dbReference type="InterPro" id="IPR030400">
    <property type="entry name" value="Sedolisin_dom"/>
</dbReference>
<keyword evidence="4 8" id="KW-0378">Hydrolase</keyword>
<keyword evidence="7" id="KW-0865">Zymogen</keyword>
<comment type="cofactor">
    <cofactor evidence="8">
        <name>Ca(2+)</name>
        <dbReference type="ChEBI" id="CHEBI:29108"/>
    </cofactor>
    <text evidence="8">Binds 1 Ca(2+) ion per subunit.</text>
</comment>
<sequence>MEVAETPPSPRVKMMLISLSLSLALSSLAYAAPFTDTPLTDYAHKVKEVAIPPRGWIKRGAPPADYTIELRIALPQPNFSELERHLYEVSDPTHYRYGEYLSKGEVEELIAPHPESLNSVHHWLATHGFTDDHLNRSPASDWIKVNVPVSLAEKMLNTEYHVWVHEPTGKTAIRTTTYSLPETLHHHIELVHPTIHFPSTKPLVATSHLSPILPKVLGANVAHARPIVVPSASGGHVDADCNNNINIKCLQQIYNIGRYKSSAHNGSRIGITGYLEQFANIEDLQSFYKEQRPDAVGSSFDTISVHGGLNNQSLAEAGVEANLDTQFAFGLTFPTPGVFYSTAGRPPIINDLQTPDNTNEPYQDWLDYVLDHPNPPQVVSTSYGDDEQTVPESYARRICQGLAQLGARGVSVFFSSGDFGVGDGDPNPETQICKTNDGRNVTRFMPAFPASCPYVTTIGGTVHIPEVAIGFSGGGFSDLFPRPAYQDSVVSGYLKNLPEGIYAGLFNSSGRAYPDLAAQSSRYVVWVGGHSGHVGGTSASSPTVAAIFSLLNDVRISHGLSPLGFLNPLIYKIQAEHPEALNDITEGNNPGCGTQGFNATKGWDPVTGLGTPNFGKLKDIVLSLE</sequence>
<dbReference type="SUPFAM" id="SSF52743">
    <property type="entry name" value="Subtilisin-like"/>
    <property type="match status" value="1"/>
</dbReference>
<feature type="active site" description="Charge relay system" evidence="8">
    <location>
        <position position="538"/>
    </location>
</feature>
<evidence type="ECO:0000256" key="9">
    <source>
        <dbReference type="SAM" id="SignalP"/>
    </source>
</evidence>
<feature type="active site" description="Charge relay system" evidence="8">
    <location>
        <position position="320"/>
    </location>
</feature>
<evidence type="ECO:0000313" key="12">
    <source>
        <dbReference type="Proteomes" id="UP001497453"/>
    </source>
</evidence>
<feature type="binding site" evidence="8">
    <location>
        <position position="604"/>
    </location>
    <ligand>
        <name>Ca(2+)</name>
        <dbReference type="ChEBI" id="CHEBI:29108"/>
    </ligand>
</feature>
<dbReference type="PROSITE" id="PS00138">
    <property type="entry name" value="SUBTILASE_SER"/>
    <property type="match status" value="1"/>
</dbReference>
<dbReference type="EMBL" id="OZ037945">
    <property type="protein sequence ID" value="CAL1700394.1"/>
    <property type="molecule type" value="Genomic_DNA"/>
</dbReference>
<feature type="signal peptide" evidence="9">
    <location>
        <begin position="1"/>
        <end position="31"/>
    </location>
</feature>
<gene>
    <name evidence="11" type="ORF">GFSPODELE1_LOCUS3127</name>
</gene>
<keyword evidence="5 8" id="KW-0720">Serine protease</keyword>
<dbReference type="InterPro" id="IPR023828">
    <property type="entry name" value="Peptidase_S8_Ser-AS"/>
</dbReference>
<keyword evidence="12" id="KW-1185">Reference proteome</keyword>
<keyword evidence="2 8" id="KW-0645">Protease</keyword>
<reference evidence="12" key="1">
    <citation type="submission" date="2024-04" db="EMBL/GenBank/DDBJ databases">
        <authorList>
            <person name="Shaw F."/>
            <person name="Minotto A."/>
        </authorList>
    </citation>
    <scope>NUCLEOTIDE SEQUENCE [LARGE SCALE GENOMIC DNA]</scope>
</reference>
<dbReference type="PANTHER" id="PTHR14218">
    <property type="entry name" value="PROTEASE S8 TRIPEPTIDYL PEPTIDASE I CLN2"/>
    <property type="match status" value="1"/>
</dbReference>
<organism evidence="11 12">
    <name type="scientific">Somion occarium</name>
    <dbReference type="NCBI Taxonomy" id="3059160"/>
    <lineage>
        <taxon>Eukaryota</taxon>
        <taxon>Fungi</taxon>
        <taxon>Dikarya</taxon>
        <taxon>Basidiomycota</taxon>
        <taxon>Agaricomycotina</taxon>
        <taxon>Agaricomycetes</taxon>
        <taxon>Polyporales</taxon>
        <taxon>Cerrenaceae</taxon>
        <taxon>Somion</taxon>
    </lineage>
</organism>
<keyword evidence="3 8" id="KW-0479">Metal-binding</keyword>
<dbReference type="CDD" id="cd11377">
    <property type="entry name" value="Pro-peptidase_S53"/>
    <property type="match status" value="1"/>
</dbReference>
<keyword evidence="9" id="KW-0732">Signal</keyword>
<feature type="binding site" evidence="8">
    <location>
        <position position="602"/>
    </location>
    <ligand>
        <name>Ca(2+)</name>
        <dbReference type="ChEBI" id="CHEBI:29108"/>
    </ligand>
</feature>
<name>A0ABP1D0I0_9APHY</name>
<feature type="active site" description="Charge relay system" evidence="8">
    <location>
        <position position="324"/>
    </location>
</feature>
<evidence type="ECO:0000256" key="5">
    <source>
        <dbReference type="ARBA" id="ARBA00022825"/>
    </source>
</evidence>
<evidence type="ECO:0000313" key="11">
    <source>
        <dbReference type="EMBL" id="CAL1700394.1"/>
    </source>
</evidence>
<evidence type="ECO:0000256" key="1">
    <source>
        <dbReference type="ARBA" id="ARBA00004239"/>
    </source>
</evidence>
<dbReference type="SMART" id="SM00944">
    <property type="entry name" value="Pro-kuma_activ"/>
    <property type="match status" value="1"/>
</dbReference>
<evidence type="ECO:0000256" key="6">
    <source>
        <dbReference type="ARBA" id="ARBA00022837"/>
    </source>
</evidence>
<dbReference type="CDD" id="cd04056">
    <property type="entry name" value="Peptidases_S53"/>
    <property type="match status" value="1"/>
</dbReference>